<sequence length="69" mass="7649">MDVELLRDVRDGLLGVRSRPPLSMSRRNAGVTAIVRTPYFRGFCAGPNAGSGMKKKLRNCTITLLSTYY</sequence>
<name>A0A016UVR8_9BILA</name>
<comment type="caution">
    <text evidence="1">The sequence shown here is derived from an EMBL/GenBank/DDBJ whole genome shotgun (WGS) entry which is preliminary data.</text>
</comment>
<keyword evidence="2" id="KW-1185">Reference proteome</keyword>
<protein>
    <submittedName>
        <fullName evidence="1">Uncharacterized protein</fullName>
    </submittedName>
</protein>
<accession>A0A016UVR8</accession>
<gene>
    <name evidence="1" type="primary">Acey_s0024.g1012</name>
    <name evidence="1" type="ORF">Y032_0024g1012</name>
</gene>
<evidence type="ECO:0000313" key="2">
    <source>
        <dbReference type="Proteomes" id="UP000024635"/>
    </source>
</evidence>
<dbReference type="Proteomes" id="UP000024635">
    <property type="component" value="Unassembled WGS sequence"/>
</dbReference>
<dbReference type="AlphaFoldDB" id="A0A016UVR8"/>
<evidence type="ECO:0000313" key="1">
    <source>
        <dbReference type="EMBL" id="EYC19310.1"/>
    </source>
</evidence>
<proteinExistence type="predicted"/>
<reference evidence="2" key="1">
    <citation type="journal article" date="2015" name="Nat. Genet.">
        <title>The genome and transcriptome of the zoonotic hookworm Ancylostoma ceylanicum identify infection-specific gene families.</title>
        <authorList>
            <person name="Schwarz E.M."/>
            <person name="Hu Y."/>
            <person name="Antoshechkin I."/>
            <person name="Miller M.M."/>
            <person name="Sternberg P.W."/>
            <person name="Aroian R.V."/>
        </authorList>
    </citation>
    <scope>NUCLEOTIDE SEQUENCE</scope>
    <source>
        <strain evidence="2">HY135</strain>
    </source>
</reference>
<organism evidence="1 2">
    <name type="scientific">Ancylostoma ceylanicum</name>
    <dbReference type="NCBI Taxonomy" id="53326"/>
    <lineage>
        <taxon>Eukaryota</taxon>
        <taxon>Metazoa</taxon>
        <taxon>Ecdysozoa</taxon>
        <taxon>Nematoda</taxon>
        <taxon>Chromadorea</taxon>
        <taxon>Rhabditida</taxon>
        <taxon>Rhabditina</taxon>
        <taxon>Rhabditomorpha</taxon>
        <taxon>Strongyloidea</taxon>
        <taxon>Ancylostomatidae</taxon>
        <taxon>Ancylostomatinae</taxon>
        <taxon>Ancylostoma</taxon>
    </lineage>
</organism>
<dbReference type="EMBL" id="JARK01001360">
    <property type="protein sequence ID" value="EYC19310.1"/>
    <property type="molecule type" value="Genomic_DNA"/>
</dbReference>